<keyword evidence="1" id="KW-0812">Transmembrane</keyword>
<name>A0A2T0SN05_9PSEU</name>
<dbReference type="Proteomes" id="UP000239494">
    <property type="component" value="Unassembled WGS sequence"/>
</dbReference>
<evidence type="ECO:0000313" key="2">
    <source>
        <dbReference type="EMBL" id="PRY34801.1"/>
    </source>
</evidence>
<comment type="caution">
    <text evidence="2">The sequence shown here is derived from an EMBL/GenBank/DDBJ whole genome shotgun (WGS) entry which is preliminary data.</text>
</comment>
<dbReference type="OrthoDB" id="3218196at2"/>
<evidence type="ECO:0000313" key="3">
    <source>
        <dbReference type="Proteomes" id="UP000239494"/>
    </source>
</evidence>
<evidence type="ECO:0000256" key="1">
    <source>
        <dbReference type="SAM" id="Phobius"/>
    </source>
</evidence>
<protein>
    <recommendedName>
        <fullName evidence="4">Secreted protein</fullName>
    </recommendedName>
</protein>
<keyword evidence="3" id="KW-1185">Reference proteome</keyword>
<dbReference type="EMBL" id="PVTF01000015">
    <property type="protein sequence ID" value="PRY34801.1"/>
    <property type="molecule type" value="Genomic_DNA"/>
</dbReference>
<feature type="transmembrane region" description="Helical" evidence="1">
    <location>
        <begin position="406"/>
        <end position="424"/>
    </location>
</feature>
<feature type="transmembrane region" description="Helical" evidence="1">
    <location>
        <begin position="229"/>
        <end position="251"/>
    </location>
</feature>
<evidence type="ECO:0008006" key="4">
    <source>
        <dbReference type="Google" id="ProtNLM"/>
    </source>
</evidence>
<keyword evidence="1" id="KW-1133">Transmembrane helix</keyword>
<keyword evidence="1" id="KW-0472">Membrane</keyword>
<dbReference type="AlphaFoldDB" id="A0A2T0SN05"/>
<organism evidence="2 3">
    <name type="scientific">Umezawaea tangerina</name>
    <dbReference type="NCBI Taxonomy" id="84725"/>
    <lineage>
        <taxon>Bacteria</taxon>
        <taxon>Bacillati</taxon>
        <taxon>Actinomycetota</taxon>
        <taxon>Actinomycetes</taxon>
        <taxon>Pseudonocardiales</taxon>
        <taxon>Pseudonocardiaceae</taxon>
        <taxon>Umezawaea</taxon>
    </lineage>
</organism>
<gene>
    <name evidence="2" type="ORF">CLV43_11577</name>
</gene>
<dbReference type="RefSeq" id="WP_106194232.1">
    <property type="nucleotide sequence ID" value="NZ_PVTF01000015.1"/>
</dbReference>
<feature type="transmembrane region" description="Helical" evidence="1">
    <location>
        <begin position="24"/>
        <end position="46"/>
    </location>
</feature>
<sequence length="430" mass="44673">MTAVVTAPTPHRVTGLVKSTPGRLSLIALVLVAVSLISGALIGFGVQARSAALEELATRSEPLGFAAQEVYRAMADADATASGAFLSGGVESPQLRTRYEGDIAKAAAALTTATGESTRSPEVAGALTTLSGQLPVYTGLIETARTHNRQGNPVGAAYLREASGLMRAELLPAAQDLYRAETANVVRDQDRAGGGPWTELLLGLFSLAALGLAQWYLTRRTNRLVNVGLLVATGLTLVSLLWVVVASAVVASTVSDSRVDGSTQVDVLARARIDTLTARGDETLTLVALGSGRVYEDRYAVVTKELGELIATAKSLATEPAVRDAVTSAEDQYRAWQDAHQRIRAADDTGDPNAALVIALGTDPGGAAAAFDNLDRDLVTAITRARDAFTGSVATARGALTGTVEVVALLALGAAAAAVAGLWQRLKEYR</sequence>
<proteinExistence type="predicted"/>
<accession>A0A2T0SN05</accession>
<reference evidence="2 3" key="1">
    <citation type="submission" date="2018-03" db="EMBL/GenBank/DDBJ databases">
        <title>Genomic Encyclopedia of Archaeal and Bacterial Type Strains, Phase II (KMG-II): from individual species to whole genera.</title>
        <authorList>
            <person name="Goeker M."/>
        </authorList>
    </citation>
    <scope>NUCLEOTIDE SEQUENCE [LARGE SCALE GENOMIC DNA]</scope>
    <source>
        <strain evidence="2 3">DSM 44720</strain>
    </source>
</reference>